<feature type="transmembrane region" description="Helical" evidence="1">
    <location>
        <begin position="102"/>
        <end position="125"/>
    </location>
</feature>
<evidence type="ECO:0000313" key="3">
    <source>
        <dbReference type="Proteomes" id="UP000315647"/>
    </source>
</evidence>
<reference evidence="2 3" key="1">
    <citation type="submission" date="2019-03" db="EMBL/GenBank/DDBJ databases">
        <title>Deep-cultivation of Planctomycetes and their phenomic and genomic characterization uncovers novel biology.</title>
        <authorList>
            <person name="Wiegand S."/>
            <person name="Jogler M."/>
            <person name="Boedeker C."/>
            <person name="Pinto D."/>
            <person name="Vollmers J."/>
            <person name="Rivas-Marin E."/>
            <person name="Kohn T."/>
            <person name="Peeters S.H."/>
            <person name="Heuer A."/>
            <person name="Rast P."/>
            <person name="Oberbeckmann S."/>
            <person name="Bunk B."/>
            <person name="Jeske O."/>
            <person name="Meyerdierks A."/>
            <person name="Storesund J.E."/>
            <person name="Kallscheuer N."/>
            <person name="Luecker S."/>
            <person name="Lage O.M."/>
            <person name="Pohl T."/>
            <person name="Merkel B.J."/>
            <person name="Hornburger P."/>
            <person name="Mueller R.-W."/>
            <person name="Bruemmer F."/>
            <person name="Labrenz M."/>
            <person name="Spormann A.M."/>
            <person name="Op den Camp H."/>
            <person name="Overmann J."/>
            <person name="Amann R."/>
            <person name="Jetten M.S.M."/>
            <person name="Mascher T."/>
            <person name="Medema M.H."/>
            <person name="Devos D.P."/>
            <person name="Kaster A.-K."/>
            <person name="Ovreas L."/>
            <person name="Rohde M."/>
            <person name="Galperin M.Y."/>
            <person name="Jogler C."/>
        </authorList>
    </citation>
    <scope>NUCLEOTIDE SEQUENCE [LARGE SCALE GENOMIC DNA]</scope>
    <source>
        <strain evidence="2 3">Enr10</strain>
    </source>
</reference>
<evidence type="ECO:0000313" key="2">
    <source>
        <dbReference type="EMBL" id="QDT28954.1"/>
    </source>
</evidence>
<keyword evidence="1" id="KW-0472">Membrane</keyword>
<feature type="transmembrane region" description="Helical" evidence="1">
    <location>
        <begin position="41"/>
        <end position="65"/>
    </location>
</feature>
<keyword evidence="3" id="KW-1185">Reference proteome</keyword>
<feature type="transmembrane region" description="Helical" evidence="1">
    <location>
        <begin position="9"/>
        <end position="29"/>
    </location>
</feature>
<accession>A0A517QBE7</accession>
<dbReference type="AlphaFoldDB" id="A0A517QBE7"/>
<dbReference type="Proteomes" id="UP000315647">
    <property type="component" value="Chromosome"/>
</dbReference>
<gene>
    <name evidence="2" type="ORF">Enr10x_43020</name>
</gene>
<keyword evidence="1" id="KW-1133">Transmembrane helix</keyword>
<evidence type="ECO:0000256" key="1">
    <source>
        <dbReference type="SAM" id="Phobius"/>
    </source>
</evidence>
<dbReference type="EMBL" id="CP037421">
    <property type="protein sequence ID" value="QDT28954.1"/>
    <property type="molecule type" value="Genomic_DNA"/>
</dbReference>
<organism evidence="2 3">
    <name type="scientific">Gimesia panareensis</name>
    <dbReference type="NCBI Taxonomy" id="2527978"/>
    <lineage>
        <taxon>Bacteria</taxon>
        <taxon>Pseudomonadati</taxon>
        <taxon>Planctomycetota</taxon>
        <taxon>Planctomycetia</taxon>
        <taxon>Planctomycetales</taxon>
        <taxon>Planctomycetaceae</taxon>
        <taxon>Gimesia</taxon>
    </lineage>
</organism>
<proteinExistence type="predicted"/>
<sequence length="137" mass="15429">MKQSTRTSWHFNLISAVLAFLLWGGWAFVMNSGESVNRGLVAGLTQGTASFLITLCMVHAVTYLFHRFEKPLVKVVLPACIVICFTGFCLVNVHTLMGTQRILVTILPALMVAFSFCMFTSWRLLRIHQQQGVTQYE</sequence>
<feature type="transmembrane region" description="Helical" evidence="1">
    <location>
        <begin position="72"/>
        <end position="96"/>
    </location>
</feature>
<keyword evidence="1" id="KW-0812">Transmembrane</keyword>
<protein>
    <submittedName>
        <fullName evidence="2">Uncharacterized protein</fullName>
    </submittedName>
</protein>
<name>A0A517QBE7_9PLAN</name>
<dbReference type="RefSeq" id="WP_145451248.1">
    <property type="nucleotide sequence ID" value="NZ_CP037421.1"/>
</dbReference>